<dbReference type="EMBL" id="FNZK01000004">
    <property type="protein sequence ID" value="SEJ21313.1"/>
    <property type="molecule type" value="Genomic_DNA"/>
</dbReference>
<dbReference type="PROSITE" id="PS51755">
    <property type="entry name" value="OMPR_PHOB"/>
    <property type="match status" value="1"/>
</dbReference>
<accession>A0A1H6WWR6</accession>
<proteinExistence type="predicted"/>
<evidence type="ECO:0000256" key="3">
    <source>
        <dbReference type="ARBA" id="ARBA00023015"/>
    </source>
</evidence>
<dbReference type="Pfam" id="PF00072">
    <property type="entry name" value="Response_reg"/>
    <property type="match status" value="1"/>
</dbReference>
<name>A0A1H6WWR6_9FIRM</name>
<dbReference type="SUPFAM" id="SSF46894">
    <property type="entry name" value="C-terminal effector domain of the bipartite response regulators"/>
    <property type="match status" value="1"/>
</dbReference>
<evidence type="ECO:0000256" key="1">
    <source>
        <dbReference type="ARBA" id="ARBA00022553"/>
    </source>
</evidence>
<feature type="DNA-binding region" description="OmpR/PhoB-type" evidence="7">
    <location>
        <begin position="125"/>
        <end position="223"/>
    </location>
</feature>
<dbReference type="SUPFAM" id="SSF52172">
    <property type="entry name" value="CheY-like"/>
    <property type="match status" value="1"/>
</dbReference>
<keyword evidence="5" id="KW-0804">Transcription</keyword>
<organism evidence="10 11">
    <name type="scientific">Propionispira arboris</name>
    <dbReference type="NCBI Taxonomy" id="84035"/>
    <lineage>
        <taxon>Bacteria</taxon>
        <taxon>Bacillati</taxon>
        <taxon>Bacillota</taxon>
        <taxon>Negativicutes</taxon>
        <taxon>Selenomonadales</taxon>
        <taxon>Selenomonadaceae</taxon>
        <taxon>Propionispira</taxon>
    </lineage>
</organism>
<dbReference type="Gene3D" id="1.10.10.10">
    <property type="entry name" value="Winged helix-like DNA-binding domain superfamily/Winged helix DNA-binding domain"/>
    <property type="match status" value="1"/>
</dbReference>
<dbReference type="GO" id="GO:0000156">
    <property type="term" value="F:phosphorelay response regulator activity"/>
    <property type="evidence" value="ECO:0007669"/>
    <property type="project" value="TreeGrafter"/>
</dbReference>
<feature type="modified residue" description="4-aspartylphosphate" evidence="6">
    <location>
        <position position="51"/>
    </location>
</feature>
<keyword evidence="1 6" id="KW-0597">Phosphoprotein</keyword>
<dbReference type="GO" id="GO:0006355">
    <property type="term" value="P:regulation of DNA-templated transcription"/>
    <property type="evidence" value="ECO:0007669"/>
    <property type="project" value="InterPro"/>
</dbReference>
<dbReference type="Proteomes" id="UP000199662">
    <property type="component" value="Unassembled WGS sequence"/>
</dbReference>
<evidence type="ECO:0000259" key="8">
    <source>
        <dbReference type="PROSITE" id="PS50110"/>
    </source>
</evidence>
<feature type="domain" description="OmpR/PhoB-type" evidence="9">
    <location>
        <begin position="125"/>
        <end position="223"/>
    </location>
</feature>
<keyword evidence="4 7" id="KW-0238">DNA-binding</keyword>
<reference evidence="10 11" key="1">
    <citation type="submission" date="2016-10" db="EMBL/GenBank/DDBJ databases">
        <authorList>
            <person name="de Groot N.N."/>
        </authorList>
    </citation>
    <scope>NUCLEOTIDE SEQUENCE [LARGE SCALE GENOMIC DNA]</scope>
    <source>
        <strain evidence="10 11">DSM 2179</strain>
    </source>
</reference>
<evidence type="ECO:0000256" key="4">
    <source>
        <dbReference type="ARBA" id="ARBA00023125"/>
    </source>
</evidence>
<dbReference type="CDD" id="cd00383">
    <property type="entry name" value="trans_reg_C"/>
    <property type="match status" value="1"/>
</dbReference>
<dbReference type="InterPro" id="IPR011006">
    <property type="entry name" value="CheY-like_superfamily"/>
</dbReference>
<dbReference type="PROSITE" id="PS50110">
    <property type="entry name" value="RESPONSE_REGULATORY"/>
    <property type="match status" value="1"/>
</dbReference>
<dbReference type="PANTHER" id="PTHR48111:SF22">
    <property type="entry name" value="REGULATOR OF RPOS"/>
    <property type="match status" value="1"/>
</dbReference>
<dbReference type="AlphaFoldDB" id="A0A1H6WWR6"/>
<dbReference type="GO" id="GO:0000976">
    <property type="term" value="F:transcription cis-regulatory region binding"/>
    <property type="evidence" value="ECO:0007669"/>
    <property type="project" value="TreeGrafter"/>
</dbReference>
<dbReference type="InterPro" id="IPR001789">
    <property type="entry name" value="Sig_transdc_resp-reg_receiver"/>
</dbReference>
<evidence type="ECO:0000256" key="2">
    <source>
        <dbReference type="ARBA" id="ARBA00023012"/>
    </source>
</evidence>
<dbReference type="InterPro" id="IPR001867">
    <property type="entry name" value="OmpR/PhoB-type_DNA-bd"/>
</dbReference>
<dbReference type="RefSeq" id="WP_091830018.1">
    <property type="nucleotide sequence ID" value="NZ_FNZK01000004.1"/>
</dbReference>
<evidence type="ECO:0000313" key="10">
    <source>
        <dbReference type="EMBL" id="SEJ21313.1"/>
    </source>
</evidence>
<keyword evidence="3" id="KW-0805">Transcription regulation</keyword>
<dbReference type="Gene3D" id="3.40.50.2300">
    <property type="match status" value="1"/>
</dbReference>
<dbReference type="PANTHER" id="PTHR48111">
    <property type="entry name" value="REGULATOR OF RPOS"/>
    <property type="match status" value="1"/>
</dbReference>
<sequence>MRVLLAEDDLVLGKLIQYMLRKQGILTDWVQRGDAAYQQALENEYDIVILDWMMPVETGISVCRRLRMVGYQPAILLLTARDAVEDRVTGLDVGADDYLVKPFEKMELLARLRALMRRTQNKLQQDIIQLGQFTLNRTLEMLLEDAVEINLSPREFQLLDLLVQNKGSVVPREVIFDRVWGRESEVGLNCIDFYIKSLRKKMNLSKEKPLIHTVRGVGYKLEE</sequence>
<evidence type="ECO:0000256" key="5">
    <source>
        <dbReference type="ARBA" id="ARBA00023163"/>
    </source>
</evidence>
<evidence type="ECO:0000256" key="7">
    <source>
        <dbReference type="PROSITE-ProRule" id="PRU01091"/>
    </source>
</evidence>
<evidence type="ECO:0000259" key="9">
    <source>
        <dbReference type="PROSITE" id="PS51755"/>
    </source>
</evidence>
<keyword evidence="2" id="KW-0902">Two-component regulatory system</keyword>
<dbReference type="Pfam" id="PF00486">
    <property type="entry name" value="Trans_reg_C"/>
    <property type="match status" value="1"/>
</dbReference>
<evidence type="ECO:0000313" key="11">
    <source>
        <dbReference type="Proteomes" id="UP000199662"/>
    </source>
</evidence>
<dbReference type="SMART" id="SM00448">
    <property type="entry name" value="REC"/>
    <property type="match status" value="1"/>
</dbReference>
<dbReference type="STRING" id="84035.SAMN05660742_104179"/>
<gene>
    <name evidence="10" type="ORF">SAMN05660742_104179</name>
</gene>
<dbReference type="Gene3D" id="6.10.250.690">
    <property type="match status" value="1"/>
</dbReference>
<feature type="domain" description="Response regulatory" evidence="8">
    <location>
        <begin position="2"/>
        <end position="116"/>
    </location>
</feature>
<protein>
    <submittedName>
        <fullName evidence="10">DNA-binding response regulator, OmpR family, contains REC and winged-helix (WHTH) domain</fullName>
    </submittedName>
</protein>
<dbReference type="GO" id="GO:0005829">
    <property type="term" value="C:cytosol"/>
    <property type="evidence" value="ECO:0007669"/>
    <property type="project" value="TreeGrafter"/>
</dbReference>
<evidence type="ECO:0000256" key="6">
    <source>
        <dbReference type="PROSITE-ProRule" id="PRU00169"/>
    </source>
</evidence>
<dbReference type="InterPro" id="IPR016032">
    <property type="entry name" value="Sig_transdc_resp-reg_C-effctor"/>
</dbReference>
<dbReference type="GO" id="GO:0032993">
    <property type="term" value="C:protein-DNA complex"/>
    <property type="evidence" value="ECO:0007669"/>
    <property type="project" value="TreeGrafter"/>
</dbReference>
<keyword evidence="11" id="KW-1185">Reference proteome</keyword>
<dbReference type="InterPro" id="IPR036388">
    <property type="entry name" value="WH-like_DNA-bd_sf"/>
</dbReference>
<dbReference type="InterPro" id="IPR039420">
    <property type="entry name" value="WalR-like"/>
</dbReference>
<dbReference type="SMART" id="SM00862">
    <property type="entry name" value="Trans_reg_C"/>
    <property type="match status" value="1"/>
</dbReference>